<reference evidence="3" key="1">
    <citation type="submission" date="2019-11" db="EMBL/GenBank/DDBJ databases">
        <authorList>
            <person name="Kojima H."/>
        </authorList>
    </citation>
    <scope>NUCLEOTIDE SEQUENCE</scope>
    <source>
        <strain evidence="3">H1576</strain>
    </source>
</reference>
<dbReference type="AlphaFoldDB" id="A0A975GCR0"/>
<name>A0A975GCR0_9BACT</name>
<evidence type="ECO:0000313" key="3">
    <source>
        <dbReference type="EMBL" id="QSZ41885.1"/>
    </source>
</evidence>
<dbReference type="Gene3D" id="3.30.70.970">
    <property type="entry name" value="RraB-like"/>
    <property type="match status" value="1"/>
</dbReference>
<organism evidence="3 4">
    <name type="scientific">Sulfurimonas aquatica</name>
    <dbReference type="NCBI Taxonomy" id="2672570"/>
    <lineage>
        <taxon>Bacteria</taxon>
        <taxon>Pseudomonadati</taxon>
        <taxon>Campylobacterota</taxon>
        <taxon>Epsilonproteobacteria</taxon>
        <taxon>Campylobacterales</taxon>
        <taxon>Sulfurimonadaceae</taxon>
        <taxon>Sulfurimonas</taxon>
    </lineage>
</organism>
<feature type="domain" description="Regulator of ribonuclease activity B" evidence="2">
    <location>
        <begin position="135"/>
        <end position="232"/>
    </location>
</feature>
<accession>A0A975GCR0</accession>
<dbReference type="SUPFAM" id="SSF89946">
    <property type="entry name" value="Hypothetical protein VC0424"/>
    <property type="match status" value="1"/>
</dbReference>
<protein>
    <submittedName>
        <fullName evidence="3">DUF695 domain-containing protein</fullName>
    </submittedName>
</protein>
<dbReference type="InterPro" id="IPR036701">
    <property type="entry name" value="RraB-like_sf"/>
</dbReference>
<reference evidence="3" key="2">
    <citation type="submission" date="2021-04" db="EMBL/GenBank/DDBJ databases">
        <title>Isolation and characterization of a novel species of the genus Sulfurimonas.</title>
        <authorList>
            <person name="Fukui M."/>
        </authorList>
    </citation>
    <scope>NUCLEOTIDE SEQUENCE</scope>
    <source>
        <strain evidence="3">H1576</strain>
    </source>
</reference>
<sequence length="239" mass="27708">MREFFQRLEDGSLVSIEVDMNAFGYSKSYPWLFSVFIKFDASDENAPQFEEFLETKESLIILLEHEEKAKYVGSRVVDGWSELYFYAKDSKSLDAQVSSVLTPSNYVYESSVVKDGRWDFHHKNLTPTELEECHIQSEKIIFLLEEEGDELEVPRIVEHYVSFDVPTQKNRFINTLDLEGFTFKDDISSEEFENGVALVKEHGVRSEDVKVVVEALFEKVKECQGYYEGWSTTLADKIN</sequence>
<dbReference type="Pfam" id="PF06877">
    <property type="entry name" value="RraB"/>
    <property type="match status" value="1"/>
</dbReference>
<dbReference type="EMBL" id="CP046072">
    <property type="protein sequence ID" value="QSZ41885.1"/>
    <property type="molecule type" value="Genomic_DNA"/>
</dbReference>
<proteinExistence type="predicted"/>
<keyword evidence="4" id="KW-1185">Reference proteome</keyword>
<dbReference type="KEGG" id="saqt:GJV85_07115"/>
<dbReference type="Pfam" id="PF05117">
    <property type="entry name" value="DUF695"/>
    <property type="match status" value="1"/>
</dbReference>
<dbReference type="RefSeq" id="WP_207560703.1">
    <property type="nucleotide sequence ID" value="NZ_CP046072.1"/>
</dbReference>
<gene>
    <name evidence="3" type="ORF">GJV85_07115</name>
</gene>
<evidence type="ECO:0000313" key="4">
    <source>
        <dbReference type="Proteomes" id="UP000671852"/>
    </source>
</evidence>
<feature type="domain" description="DUF695" evidence="1">
    <location>
        <begin position="10"/>
        <end position="123"/>
    </location>
</feature>
<dbReference type="Proteomes" id="UP000671852">
    <property type="component" value="Chromosome"/>
</dbReference>
<dbReference type="InterPro" id="IPR009671">
    <property type="entry name" value="RraB_dom"/>
</dbReference>
<dbReference type="InterPro" id="IPR016097">
    <property type="entry name" value="DUF695"/>
</dbReference>
<evidence type="ECO:0000259" key="2">
    <source>
        <dbReference type="Pfam" id="PF06877"/>
    </source>
</evidence>
<evidence type="ECO:0000259" key="1">
    <source>
        <dbReference type="Pfam" id="PF05117"/>
    </source>
</evidence>